<organism evidence="1 2">
    <name type="scientific">Candidatus Giovannonibacteria bacterium GW2011_GWA1_44_25</name>
    <dbReference type="NCBI Taxonomy" id="1618645"/>
    <lineage>
        <taxon>Bacteria</taxon>
        <taxon>Candidatus Giovannoniibacteriota</taxon>
    </lineage>
</organism>
<dbReference type="InterPro" id="IPR013744">
    <property type="entry name" value="SidJ"/>
</dbReference>
<dbReference type="Proteomes" id="UP000034087">
    <property type="component" value="Unassembled WGS sequence"/>
</dbReference>
<comment type="caution">
    <text evidence="1">The sequence shown here is derived from an EMBL/GenBank/DDBJ whole genome shotgun (WGS) entry which is preliminary data.</text>
</comment>
<name>A0A0G1IHB6_9BACT</name>
<accession>A0A0G1IHB6</accession>
<protein>
    <recommendedName>
        <fullName evidence="3">Serine aminopeptidase S33 domain-containing protein</fullName>
    </recommendedName>
</protein>
<sequence>MDYPIVQIKTSDNLSLYGLFLHSLGDRVVFVNIHGTASNFYEEYYIEVFAKSFIKEGVSLLSTNNRGAGVYDAYEGSGAATEKFEDCIIDIDAWVEFVIEKGYECIVLSGHSLGTEKVVYYMNHGKYADRISAIILLSPSDSFGSHRVLDGKDNTKIRRGIEKLLYESAELVKNGRGDVFLPRNTYGSRLGIMPKTPESLINFLGSGSKLLEALPLETNRLEAYGRIKVPILVVIGDQKEYTALPIKDALALMSKENKNTKTVQIENCDHDFQGCEDKLSGIIMKFILSIKSLP</sequence>
<gene>
    <name evidence="1" type="ORF">UW53_C0032G0004</name>
</gene>
<dbReference type="Gene3D" id="3.40.50.1820">
    <property type="entry name" value="alpha/beta hydrolase"/>
    <property type="match status" value="1"/>
</dbReference>
<dbReference type="EMBL" id="LCIR01000032">
    <property type="protein sequence ID" value="KKT58751.1"/>
    <property type="molecule type" value="Genomic_DNA"/>
</dbReference>
<dbReference type="InterPro" id="IPR029058">
    <property type="entry name" value="AB_hydrolase_fold"/>
</dbReference>
<dbReference type="Pfam" id="PF08538">
    <property type="entry name" value="DUF1749"/>
    <property type="match status" value="1"/>
</dbReference>
<evidence type="ECO:0008006" key="3">
    <source>
        <dbReference type="Google" id="ProtNLM"/>
    </source>
</evidence>
<dbReference type="AlphaFoldDB" id="A0A0G1IHB6"/>
<proteinExistence type="predicted"/>
<dbReference type="SUPFAM" id="SSF53474">
    <property type="entry name" value="alpha/beta-Hydrolases"/>
    <property type="match status" value="1"/>
</dbReference>
<evidence type="ECO:0000313" key="1">
    <source>
        <dbReference type="EMBL" id="KKT58751.1"/>
    </source>
</evidence>
<evidence type="ECO:0000313" key="2">
    <source>
        <dbReference type="Proteomes" id="UP000034087"/>
    </source>
</evidence>
<reference evidence="1 2" key="1">
    <citation type="journal article" date="2015" name="Nature">
        <title>rRNA introns, odd ribosomes, and small enigmatic genomes across a large radiation of phyla.</title>
        <authorList>
            <person name="Brown C.T."/>
            <person name="Hug L.A."/>
            <person name="Thomas B.C."/>
            <person name="Sharon I."/>
            <person name="Castelle C.J."/>
            <person name="Singh A."/>
            <person name="Wilkins M.J."/>
            <person name="Williams K.H."/>
            <person name="Banfield J.F."/>
        </authorList>
    </citation>
    <scope>NUCLEOTIDE SEQUENCE [LARGE SCALE GENOMIC DNA]</scope>
</reference>